<dbReference type="CDD" id="cd05907">
    <property type="entry name" value="VL_LC_FACS_like"/>
    <property type="match status" value="1"/>
</dbReference>
<dbReference type="GO" id="GO:0004467">
    <property type="term" value="F:long-chain fatty acid-CoA ligase activity"/>
    <property type="evidence" value="ECO:0007669"/>
    <property type="project" value="TreeGrafter"/>
</dbReference>
<evidence type="ECO:0000313" key="6">
    <source>
        <dbReference type="Proteomes" id="UP000315983"/>
    </source>
</evidence>
<dbReference type="AlphaFoldDB" id="A0A542XH66"/>
<evidence type="ECO:0000256" key="1">
    <source>
        <dbReference type="ARBA" id="ARBA00022741"/>
    </source>
</evidence>
<name>A0A542XH66_SALAC</name>
<dbReference type="InterPro" id="IPR042099">
    <property type="entry name" value="ANL_N_sf"/>
</dbReference>
<accession>A0A542XH66</accession>
<dbReference type="InterPro" id="IPR000873">
    <property type="entry name" value="AMP-dep_synth/lig_dom"/>
</dbReference>
<dbReference type="GeneID" id="93769570"/>
<gene>
    <name evidence="5" type="ORF">FB564_0203</name>
    <name evidence="4" type="ORF">Sar04_31350</name>
</gene>
<organism evidence="5 6">
    <name type="scientific">Salinispora arenicola</name>
    <dbReference type="NCBI Taxonomy" id="168697"/>
    <lineage>
        <taxon>Bacteria</taxon>
        <taxon>Bacillati</taxon>
        <taxon>Actinomycetota</taxon>
        <taxon>Actinomycetes</taxon>
        <taxon>Micromonosporales</taxon>
        <taxon>Micromonosporaceae</taxon>
        <taxon>Salinispora</taxon>
    </lineage>
</organism>
<dbReference type="Proteomes" id="UP000677457">
    <property type="component" value="Unassembled WGS sequence"/>
</dbReference>
<proteinExistence type="predicted"/>
<comment type="caution">
    <text evidence="5">The sequence shown here is derived from an EMBL/GenBank/DDBJ whole genome shotgun (WGS) entry which is preliminary data.</text>
</comment>
<dbReference type="Pfam" id="PF00501">
    <property type="entry name" value="AMP-binding"/>
    <property type="match status" value="1"/>
</dbReference>
<dbReference type="RefSeq" id="WP_016811272.1">
    <property type="nucleotide sequence ID" value="NZ_BOQM01000023.1"/>
</dbReference>
<keyword evidence="4" id="KW-0436">Ligase</keyword>
<dbReference type="EMBL" id="VFOL01000001">
    <property type="protein sequence ID" value="TQL35178.1"/>
    <property type="molecule type" value="Genomic_DNA"/>
</dbReference>
<dbReference type="EMBL" id="BOQM01000023">
    <property type="protein sequence ID" value="GIM86399.1"/>
    <property type="molecule type" value="Genomic_DNA"/>
</dbReference>
<dbReference type="PANTHER" id="PTHR43272:SF33">
    <property type="entry name" value="AMP-BINDING DOMAIN-CONTAINING PROTEIN-RELATED"/>
    <property type="match status" value="1"/>
</dbReference>
<reference evidence="5 6" key="1">
    <citation type="submission" date="2019-06" db="EMBL/GenBank/DDBJ databases">
        <title>Sequencing the genomes of 1000 actinobacteria strains.</title>
        <authorList>
            <person name="Klenk H.-P."/>
        </authorList>
    </citation>
    <scope>NUCLEOTIDE SEQUENCE [LARGE SCALE GENOMIC DNA]</scope>
    <source>
        <strain evidence="5 6">DSM 44819</strain>
    </source>
</reference>
<dbReference type="GO" id="GO:0005524">
    <property type="term" value="F:ATP binding"/>
    <property type="evidence" value="ECO:0007669"/>
    <property type="project" value="UniProtKB-KW"/>
</dbReference>
<dbReference type="InterPro" id="IPR020845">
    <property type="entry name" value="AMP-binding_CS"/>
</dbReference>
<dbReference type="Pfam" id="PF23562">
    <property type="entry name" value="AMP-binding_C_3"/>
    <property type="match status" value="1"/>
</dbReference>
<keyword evidence="7" id="KW-1185">Reference proteome</keyword>
<evidence type="ECO:0000313" key="7">
    <source>
        <dbReference type="Proteomes" id="UP000677457"/>
    </source>
</evidence>
<dbReference type="PANTHER" id="PTHR43272">
    <property type="entry name" value="LONG-CHAIN-FATTY-ACID--COA LIGASE"/>
    <property type="match status" value="1"/>
</dbReference>
<keyword evidence="1" id="KW-0547">Nucleotide-binding</keyword>
<dbReference type="Gene3D" id="3.40.50.12780">
    <property type="entry name" value="N-terminal domain of ligase-like"/>
    <property type="match status" value="1"/>
</dbReference>
<protein>
    <submittedName>
        <fullName evidence="5">Long-chain acyl-CoA synthetase</fullName>
    </submittedName>
    <submittedName>
        <fullName evidence="4">Long-chain-fatty-acid--CoA ligase</fullName>
    </submittedName>
</protein>
<evidence type="ECO:0000256" key="2">
    <source>
        <dbReference type="ARBA" id="ARBA00022840"/>
    </source>
</evidence>
<feature type="domain" description="AMP-dependent synthetase/ligase" evidence="3">
    <location>
        <begin position="25"/>
        <end position="424"/>
    </location>
</feature>
<keyword evidence="2" id="KW-0067">ATP-binding</keyword>
<evidence type="ECO:0000313" key="5">
    <source>
        <dbReference type="EMBL" id="TQL35178.1"/>
    </source>
</evidence>
<reference evidence="4 7" key="2">
    <citation type="submission" date="2021-03" db="EMBL/GenBank/DDBJ databases">
        <title>Whole genome shotgun sequence of Salinispora arenicola NBRC 105043.</title>
        <authorList>
            <person name="Komaki H."/>
            <person name="Tamura T."/>
        </authorList>
    </citation>
    <scope>NUCLEOTIDE SEQUENCE [LARGE SCALE GENOMIC DNA]</scope>
    <source>
        <strain evidence="4 7">NBRC 105043</strain>
    </source>
</reference>
<dbReference type="SUPFAM" id="SSF56801">
    <property type="entry name" value="Acetyl-CoA synthetase-like"/>
    <property type="match status" value="1"/>
</dbReference>
<dbReference type="PROSITE" id="PS00455">
    <property type="entry name" value="AMP_BINDING"/>
    <property type="match status" value="1"/>
</dbReference>
<evidence type="ECO:0000259" key="3">
    <source>
        <dbReference type="Pfam" id="PF00501"/>
    </source>
</evidence>
<dbReference type="GO" id="GO:0016020">
    <property type="term" value="C:membrane"/>
    <property type="evidence" value="ECO:0007669"/>
    <property type="project" value="TreeGrafter"/>
</dbReference>
<sequence length="597" mass="64340">MRESTSPPLYEVPEKGGLADLIASNAVEDPDAPAFHRKVDGRWEPVSAAEFYTEVTDLARGLIAKGVERGDRVGLLSGNRYEWSLVDFALWVIGAAPVPIYLTSSTEQIEWILGDSGAVAVVVETEAHENVIQGMRGKLPALRHVWQIDGGAVEHLRAAGADVDPAAVEERRTAVLPEDTATIIYTSGTTGMPKGCVLSHANLFAEAGNAVALLRAMFGPLGDIPASTLLFLPLAHVFGRMVEVGAMVARTPIAHCSDVKQVPAELISYKPTFLLSVPYVLEKAYNTARRKAYEAGKGKVFDTAAATAIAYSEAQRPGLGLRMRHALFERLVYRRVRAAFGGNLRFAISGGAALGERLTHFYRGCGITVFEGYGLTETSAAVTVNSLDSFRPGTVGRVLPSVRMRIDDDGEVQCTGGPVFAGYWNNDEANAESFTEDGWFRTGDIGEFDEYGHLRITGRKKEILVTSGGKNVSPAVIEDRIAAAPLVAQALVVGDGQKYIAALITVDSEYLEHWKAGAGKPADAAVSDLIDDPDLLHELQRAVDEGNAAVSTAEAVRRFRVLPKEFTVESGHLTPSLKLRRSVIMADFADEVAELYS</sequence>
<dbReference type="Proteomes" id="UP000315983">
    <property type="component" value="Unassembled WGS sequence"/>
</dbReference>
<evidence type="ECO:0000313" key="4">
    <source>
        <dbReference type="EMBL" id="GIM86399.1"/>
    </source>
</evidence>